<dbReference type="STRING" id="455432.AWN90_25520"/>
<dbReference type="GO" id="GO:0008168">
    <property type="term" value="F:methyltransferase activity"/>
    <property type="evidence" value="ECO:0007669"/>
    <property type="project" value="UniProtKB-KW"/>
</dbReference>
<keyword evidence="1" id="KW-0489">Methyltransferase</keyword>
<accession>A0A161WMT1</accession>
<dbReference type="Pfam" id="PF13489">
    <property type="entry name" value="Methyltransf_23"/>
    <property type="match status" value="1"/>
</dbReference>
<dbReference type="Gene3D" id="3.40.50.150">
    <property type="entry name" value="Vaccinia Virus protein VP39"/>
    <property type="match status" value="1"/>
</dbReference>
<dbReference type="InterPro" id="IPR029063">
    <property type="entry name" value="SAM-dependent_MTases_sf"/>
</dbReference>
<reference evidence="1 2" key="1">
    <citation type="submission" date="2016-04" db="EMBL/GenBank/DDBJ databases">
        <authorList>
            <person name="Evans L.H."/>
            <person name="Alamgir A."/>
            <person name="Owens N."/>
            <person name="Weber N.D."/>
            <person name="Virtaneva K."/>
            <person name="Barbian K."/>
            <person name="Babar A."/>
            <person name="Rosenke K."/>
        </authorList>
    </citation>
    <scope>NUCLEOTIDE SEQUENCE [LARGE SCALE GENOMIC DNA]</scope>
    <source>
        <strain evidence="1 2">IFM 0406</strain>
    </source>
</reference>
<evidence type="ECO:0000313" key="1">
    <source>
        <dbReference type="EMBL" id="KZM74435.1"/>
    </source>
</evidence>
<dbReference type="SUPFAM" id="SSF53335">
    <property type="entry name" value="S-adenosyl-L-methionine-dependent methyltransferases"/>
    <property type="match status" value="1"/>
</dbReference>
<keyword evidence="1" id="KW-0808">Transferase</keyword>
<dbReference type="CDD" id="cd02440">
    <property type="entry name" value="AdoMet_MTases"/>
    <property type="match status" value="1"/>
</dbReference>
<proteinExistence type="predicted"/>
<sequence length="259" mass="28467">MDWVREFYSVTGRWWAEADAKVADRDRRRVTLLREHGGSSGRVLELGSGYGATAVALAQAGYEVTAVEISDRIDHFSGSDADVAPGSVTVHKANFYEVCLPGQFDIVCYWNGFGVGSDADQRRLLARIECDWLRPGGAALIDVANPFVWAGWDGDEELLPADPDAGYDYELVQRIHFDPITCTAIDTWWEPSSPDKAVTQFLRCYTPADLTLLLSGTGLTLTGIVAGAQVLPPSPHPSLDALLRDRHEYLAIIRRTADI</sequence>
<dbReference type="OrthoDB" id="1490595at2"/>
<gene>
    <name evidence="1" type="ORF">AWN90_25520</name>
</gene>
<dbReference type="EMBL" id="LWGR01000005">
    <property type="protein sequence ID" value="KZM74435.1"/>
    <property type="molecule type" value="Genomic_DNA"/>
</dbReference>
<dbReference type="GO" id="GO:0032259">
    <property type="term" value="P:methylation"/>
    <property type="evidence" value="ECO:0007669"/>
    <property type="project" value="UniProtKB-KW"/>
</dbReference>
<evidence type="ECO:0000313" key="2">
    <source>
        <dbReference type="Proteomes" id="UP000076512"/>
    </source>
</evidence>
<keyword evidence="2" id="KW-1185">Reference proteome</keyword>
<name>A0A161WMT1_9NOCA</name>
<protein>
    <submittedName>
        <fullName evidence="1">Methyltransferase type 11</fullName>
    </submittedName>
</protein>
<organism evidence="1 2">
    <name type="scientific">Nocardia terpenica</name>
    <dbReference type="NCBI Taxonomy" id="455432"/>
    <lineage>
        <taxon>Bacteria</taxon>
        <taxon>Bacillati</taxon>
        <taxon>Actinomycetota</taxon>
        <taxon>Actinomycetes</taxon>
        <taxon>Mycobacteriales</taxon>
        <taxon>Nocardiaceae</taxon>
        <taxon>Nocardia</taxon>
    </lineage>
</organism>
<dbReference type="AlphaFoldDB" id="A0A161WMT1"/>
<dbReference type="Proteomes" id="UP000076512">
    <property type="component" value="Unassembled WGS sequence"/>
</dbReference>
<comment type="caution">
    <text evidence="1">The sequence shown here is derived from an EMBL/GenBank/DDBJ whole genome shotgun (WGS) entry which is preliminary data.</text>
</comment>